<feature type="compositionally biased region" description="Basic and acidic residues" evidence="5">
    <location>
        <begin position="435"/>
        <end position="450"/>
    </location>
</feature>
<dbReference type="Proteomes" id="UP000242287">
    <property type="component" value="Unassembled WGS sequence"/>
</dbReference>
<dbReference type="PANTHER" id="PTHR28657">
    <property type="entry name" value="INDOLEAMINE 2,3-DIOXYGENASE"/>
    <property type="match status" value="1"/>
</dbReference>
<gene>
    <name evidence="6" type="ORF">AMATHDRAFT_146177</name>
</gene>
<dbReference type="Gene3D" id="1.20.58.480">
    <property type="match status" value="1"/>
</dbReference>
<keyword evidence="4" id="KW-0349">Heme</keyword>
<evidence type="ECO:0008006" key="8">
    <source>
        <dbReference type="Google" id="ProtNLM"/>
    </source>
</evidence>
<sequence>MSNNSHNNPLGPNHFLSLPRPDVHIGPPAGVPDTTTLAAHDFDVDTRTGFMAPRPPLARLPSQWEAWESTLDDAVASKLQLWDKPGLTEAEKWCSEQWRCHVRRLPVISVDELKEAIELLRRAHLVLTYIQHFYLQSLPPDAPTIIPRPIALPLLRVSTYLNIPPLLTYSDTVLYNWKLRSTSACDDSSNTEATPALDNLQTQTMFTNTIDEEEFYLCSARIELRGVEALEIMRSILDELFISDDIAVRRTTGYLNKLAGVITDLKALLLDVKRLCNPDRYYNAVRPWFRGEDSDLMKRKWVFEGIEEDPMLEEPTELSGPSAGQSSIVHVLDVFLGVDHQSSSPDKPSFMHRMKTYMPYNHRLFLDHLAANPRPLRAFVCSREDGELLDAFNAAVMALKEFRDAHMIIAALYILGPARRAAKMASAATTMQKKAEEDLGRDKKMREPCEPLKGTGGTDLVQFLKDTRTRTMDTVVPPKQN</sequence>
<dbReference type="OrthoDB" id="540174at2759"/>
<protein>
    <recommendedName>
        <fullName evidence="8">Indoleamine 2,3-dioxygenase</fullName>
    </recommendedName>
</protein>
<dbReference type="GO" id="GO:0019441">
    <property type="term" value="P:L-tryptophan catabolic process to kynurenine"/>
    <property type="evidence" value="ECO:0007669"/>
    <property type="project" value="InterPro"/>
</dbReference>
<dbReference type="GO" id="GO:0033754">
    <property type="term" value="F:indoleamine 2,3-dioxygenase activity"/>
    <property type="evidence" value="ECO:0007669"/>
    <property type="project" value="TreeGrafter"/>
</dbReference>
<keyword evidence="2 4" id="KW-0479">Metal-binding</keyword>
<dbReference type="AlphaFoldDB" id="A0A2A9NP49"/>
<proteinExistence type="inferred from homology"/>
<dbReference type="GO" id="GO:0020037">
    <property type="term" value="F:heme binding"/>
    <property type="evidence" value="ECO:0007669"/>
    <property type="project" value="InterPro"/>
</dbReference>
<accession>A0A2A9NP49</accession>
<dbReference type="Pfam" id="PF01231">
    <property type="entry name" value="IDO"/>
    <property type="match status" value="1"/>
</dbReference>
<feature type="binding site" description="proximal binding residue" evidence="4">
    <location>
        <position position="406"/>
    </location>
    <ligand>
        <name>heme b</name>
        <dbReference type="ChEBI" id="CHEBI:60344"/>
    </ligand>
    <ligandPart>
        <name>Fe</name>
        <dbReference type="ChEBI" id="CHEBI:18248"/>
    </ligandPart>
</feature>
<dbReference type="GO" id="GO:0046872">
    <property type="term" value="F:metal ion binding"/>
    <property type="evidence" value="ECO:0007669"/>
    <property type="project" value="UniProtKB-KW"/>
</dbReference>
<reference evidence="6 7" key="1">
    <citation type="submission" date="2014-02" db="EMBL/GenBank/DDBJ databases">
        <title>Transposable element dynamics among asymbiotic and ectomycorrhizal Amanita fungi.</title>
        <authorList>
            <consortium name="DOE Joint Genome Institute"/>
            <person name="Hess J."/>
            <person name="Skrede I."/>
            <person name="Wolfe B."/>
            <person name="LaButti K."/>
            <person name="Ohm R.A."/>
            <person name="Grigoriev I.V."/>
            <person name="Pringle A."/>
        </authorList>
    </citation>
    <scope>NUCLEOTIDE SEQUENCE [LARGE SCALE GENOMIC DNA]</scope>
    <source>
        <strain evidence="6 7">SKay4041</strain>
    </source>
</reference>
<dbReference type="EMBL" id="KZ302013">
    <property type="protein sequence ID" value="PFH50037.1"/>
    <property type="molecule type" value="Genomic_DNA"/>
</dbReference>
<keyword evidence="3 4" id="KW-0408">Iron</keyword>
<dbReference type="GO" id="GO:0034354">
    <property type="term" value="P:'de novo' NAD+ biosynthetic process from L-tryptophan"/>
    <property type="evidence" value="ECO:0007669"/>
    <property type="project" value="TreeGrafter"/>
</dbReference>
<evidence type="ECO:0000256" key="4">
    <source>
        <dbReference type="PIRSR" id="PIRSR600898-1"/>
    </source>
</evidence>
<dbReference type="SUPFAM" id="SSF140959">
    <property type="entry name" value="Indolic compounds 2,3-dioxygenase-like"/>
    <property type="match status" value="1"/>
</dbReference>
<evidence type="ECO:0000256" key="3">
    <source>
        <dbReference type="ARBA" id="ARBA00023004"/>
    </source>
</evidence>
<dbReference type="STRING" id="703135.A0A2A9NP49"/>
<dbReference type="GO" id="GO:0005737">
    <property type="term" value="C:cytoplasm"/>
    <property type="evidence" value="ECO:0007669"/>
    <property type="project" value="TreeGrafter"/>
</dbReference>
<dbReference type="InterPro" id="IPR037217">
    <property type="entry name" value="Trp/Indoleamine_2_3_dOase-like"/>
</dbReference>
<evidence type="ECO:0000313" key="7">
    <source>
        <dbReference type="Proteomes" id="UP000242287"/>
    </source>
</evidence>
<name>A0A2A9NP49_9AGAR</name>
<evidence type="ECO:0000256" key="2">
    <source>
        <dbReference type="ARBA" id="ARBA00022723"/>
    </source>
</evidence>
<evidence type="ECO:0000313" key="6">
    <source>
        <dbReference type="EMBL" id="PFH50037.1"/>
    </source>
</evidence>
<organism evidence="6 7">
    <name type="scientific">Amanita thiersii Skay4041</name>
    <dbReference type="NCBI Taxonomy" id="703135"/>
    <lineage>
        <taxon>Eukaryota</taxon>
        <taxon>Fungi</taxon>
        <taxon>Dikarya</taxon>
        <taxon>Basidiomycota</taxon>
        <taxon>Agaricomycotina</taxon>
        <taxon>Agaricomycetes</taxon>
        <taxon>Agaricomycetidae</taxon>
        <taxon>Agaricales</taxon>
        <taxon>Pluteineae</taxon>
        <taxon>Amanitaceae</taxon>
        <taxon>Amanita</taxon>
    </lineage>
</organism>
<evidence type="ECO:0000256" key="5">
    <source>
        <dbReference type="SAM" id="MobiDB-lite"/>
    </source>
</evidence>
<feature type="region of interest" description="Disordered" evidence="5">
    <location>
        <begin position="435"/>
        <end position="460"/>
    </location>
</feature>
<comment type="similarity">
    <text evidence="1">Belongs to the indoleamine 2,3-dioxygenase family.</text>
</comment>
<evidence type="ECO:0000256" key="1">
    <source>
        <dbReference type="ARBA" id="ARBA00007119"/>
    </source>
</evidence>
<dbReference type="InterPro" id="IPR000898">
    <property type="entry name" value="Indolamine_dOase"/>
</dbReference>
<dbReference type="PANTHER" id="PTHR28657:SF5">
    <property type="entry name" value="INDOLEAMINE 2,3-DIOXYGENASE"/>
    <property type="match status" value="1"/>
</dbReference>
<keyword evidence="7" id="KW-1185">Reference proteome</keyword>